<name>A0A1I3QKD9_9GAMM</name>
<dbReference type="EMBL" id="FORG01000007">
    <property type="protein sequence ID" value="SFJ34290.1"/>
    <property type="molecule type" value="Genomic_DNA"/>
</dbReference>
<reference evidence="2" key="2">
    <citation type="submission" date="2016-10" db="EMBL/GenBank/DDBJ databases">
        <authorList>
            <person name="de Groot N.N."/>
        </authorList>
    </citation>
    <scope>NUCLEOTIDE SEQUENCE [LARGE SCALE GENOMIC DNA]</scope>
    <source>
        <strain evidence="2">DSM 17908</strain>
    </source>
</reference>
<sequence>MIIFNYSPVHRVDENKTYAILKGIYSAIFQMKFFQVSYFEIVTEGYNSVFINGLLREESKSQLLINATIG</sequence>
<reference evidence="3" key="1">
    <citation type="submission" date="2016-10" db="EMBL/GenBank/DDBJ databases">
        <authorList>
            <person name="Varghese N."/>
            <person name="Submissions S."/>
        </authorList>
    </citation>
    <scope>NUCLEOTIDE SEQUENCE [LARGE SCALE GENOMIC DNA]</scope>
    <source>
        <strain evidence="3">DSM 17908</strain>
    </source>
</reference>
<dbReference type="Proteomes" id="UP000224607">
    <property type="component" value="Unassembled WGS sequence"/>
</dbReference>
<organism evidence="2 3">
    <name type="scientific">Xenorhabdus mauleonii</name>
    <dbReference type="NCBI Taxonomy" id="351675"/>
    <lineage>
        <taxon>Bacteria</taxon>
        <taxon>Pseudomonadati</taxon>
        <taxon>Pseudomonadota</taxon>
        <taxon>Gammaproteobacteria</taxon>
        <taxon>Enterobacterales</taxon>
        <taxon>Morganellaceae</taxon>
        <taxon>Xenorhabdus</taxon>
    </lineage>
</organism>
<evidence type="ECO:0000313" key="4">
    <source>
        <dbReference type="Proteomes" id="UP000224607"/>
    </source>
</evidence>
<evidence type="ECO:0000313" key="2">
    <source>
        <dbReference type="EMBL" id="SFJ34290.1"/>
    </source>
</evidence>
<protein>
    <submittedName>
        <fullName evidence="2">Uncharacterized protein</fullName>
    </submittedName>
</protein>
<proteinExistence type="predicted"/>
<evidence type="ECO:0000313" key="1">
    <source>
        <dbReference type="EMBL" id="PHM39928.1"/>
    </source>
</evidence>
<reference evidence="1 4" key="3">
    <citation type="journal article" date="2017" name="Nat. Microbiol.">
        <title>Natural product diversity associated with the nematode symbionts Photorhabdus and Xenorhabdus.</title>
        <authorList>
            <person name="Tobias N.J."/>
            <person name="Wolff H."/>
            <person name="Djahanschiri B."/>
            <person name="Grundmann F."/>
            <person name="Kronenwerth M."/>
            <person name="Shi Y.M."/>
            <person name="Simonyi S."/>
            <person name="Grun P."/>
            <person name="Shapiro-Ilan D."/>
            <person name="Pidot S.J."/>
            <person name="Stinear T.P."/>
            <person name="Ebersberger I."/>
            <person name="Bode H.B."/>
        </authorList>
    </citation>
    <scope>NUCLEOTIDE SEQUENCE [LARGE SCALE GENOMIC DNA]</scope>
    <source>
        <strain evidence="1 4">DSM 17908</strain>
    </source>
</reference>
<dbReference type="EMBL" id="NITY01000007">
    <property type="protein sequence ID" value="PHM39928.1"/>
    <property type="molecule type" value="Genomic_DNA"/>
</dbReference>
<dbReference type="AlphaFoldDB" id="A0A1I3QKD9"/>
<dbReference type="Proteomes" id="UP000198919">
    <property type="component" value="Unassembled WGS sequence"/>
</dbReference>
<gene>
    <name evidence="2" type="ORF">SAMN05421680_107196</name>
    <name evidence="1" type="ORF">Xmau_02111</name>
</gene>
<evidence type="ECO:0000313" key="3">
    <source>
        <dbReference type="Proteomes" id="UP000198919"/>
    </source>
</evidence>
<keyword evidence="4" id="KW-1185">Reference proteome</keyword>
<accession>A0A1I3QKD9</accession>